<accession>A0A9D4EKT3</accession>
<evidence type="ECO:0000313" key="1">
    <source>
        <dbReference type="EMBL" id="KAH3781138.1"/>
    </source>
</evidence>
<sequence length="143" mass="16265">MVEFEILSGAGGFELLRCQSNCRQFEKLECRWDATSLKTNVGSQAKMYIRPIQKDLPLVPEEDSGNQIKEQCSFCNNEFPINNLRKHVELCIEEGLTKASNEDTVRASYSWNTATHVVDNHLPQSYFSAVDEVINEVSKTHSH</sequence>
<organism evidence="1 2">
    <name type="scientific">Dreissena polymorpha</name>
    <name type="common">Zebra mussel</name>
    <name type="synonym">Mytilus polymorpha</name>
    <dbReference type="NCBI Taxonomy" id="45954"/>
    <lineage>
        <taxon>Eukaryota</taxon>
        <taxon>Metazoa</taxon>
        <taxon>Spiralia</taxon>
        <taxon>Lophotrochozoa</taxon>
        <taxon>Mollusca</taxon>
        <taxon>Bivalvia</taxon>
        <taxon>Autobranchia</taxon>
        <taxon>Heteroconchia</taxon>
        <taxon>Euheterodonta</taxon>
        <taxon>Imparidentia</taxon>
        <taxon>Neoheterodontei</taxon>
        <taxon>Myida</taxon>
        <taxon>Dreissenoidea</taxon>
        <taxon>Dreissenidae</taxon>
        <taxon>Dreissena</taxon>
    </lineage>
</organism>
<dbReference type="EMBL" id="JAIWYP010000008">
    <property type="protein sequence ID" value="KAH3781138.1"/>
    <property type="molecule type" value="Genomic_DNA"/>
</dbReference>
<evidence type="ECO:0000313" key="2">
    <source>
        <dbReference type="Proteomes" id="UP000828390"/>
    </source>
</evidence>
<comment type="caution">
    <text evidence="1">The sequence shown here is derived from an EMBL/GenBank/DDBJ whole genome shotgun (WGS) entry which is preliminary data.</text>
</comment>
<dbReference type="Proteomes" id="UP000828390">
    <property type="component" value="Unassembled WGS sequence"/>
</dbReference>
<dbReference type="AlphaFoldDB" id="A0A9D4EKT3"/>
<gene>
    <name evidence="1" type="ORF">DPMN_158963</name>
</gene>
<keyword evidence="2" id="KW-1185">Reference proteome</keyword>
<reference evidence="1" key="2">
    <citation type="submission" date="2020-11" db="EMBL/GenBank/DDBJ databases">
        <authorList>
            <person name="McCartney M.A."/>
            <person name="Auch B."/>
            <person name="Kono T."/>
            <person name="Mallez S."/>
            <person name="Becker A."/>
            <person name="Gohl D.M."/>
            <person name="Silverstein K.A.T."/>
            <person name="Koren S."/>
            <person name="Bechman K.B."/>
            <person name="Herman A."/>
            <person name="Abrahante J.E."/>
            <person name="Garbe J."/>
        </authorList>
    </citation>
    <scope>NUCLEOTIDE SEQUENCE</scope>
    <source>
        <strain evidence="1">Duluth1</strain>
        <tissue evidence="1">Whole animal</tissue>
    </source>
</reference>
<reference evidence="1" key="1">
    <citation type="journal article" date="2019" name="bioRxiv">
        <title>The Genome of the Zebra Mussel, Dreissena polymorpha: A Resource for Invasive Species Research.</title>
        <authorList>
            <person name="McCartney M.A."/>
            <person name="Auch B."/>
            <person name="Kono T."/>
            <person name="Mallez S."/>
            <person name="Zhang Y."/>
            <person name="Obille A."/>
            <person name="Becker A."/>
            <person name="Abrahante J.E."/>
            <person name="Garbe J."/>
            <person name="Badalamenti J.P."/>
            <person name="Herman A."/>
            <person name="Mangelson H."/>
            <person name="Liachko I."/>
            <person name="Sullivan S."/>
            <person name="Sone E.D."/>
            <person name="Koren S."/>
            <person name="Silverstein K.A.T."/>
            <person name="Beckman K.B."/>
            <person name="Gohl D.M."/>
        </authorList>
    </citation>
    <scope>NUCLEOTIDE SEQUENCE</scope>
    <source>
        <strain evidence="1">Duluth1</strain>
        <tissue evidence="1">Whole animal</tissue>
    </source>
</reference>
<protein>
    <submittedName>
        <fullName evidence="1">Uncharacterized protein</fullName>
    </submittedName>
</protein>
<proteinExistence type="predicted"/>
<name>A0A9D4EKT3_DREPO</name>